<dbReference type="EMBL" id="JACAZH010000008">
    <property type="protein sequence ID" value="KAF7361416.1"/>
    <property type="molecule type" value="Genomic_DNA"/>
</dbReference>
<name>A0A8H6YNC9_9AGAR</name>
<comment type="caution">
    <text evidence="1">The sequence shown here is derived from an EMBL/GenBank/DDBJ whole genome shotgun (WGS) entry which is preliminary data.</text>
</comment>
<evidence type="ECO:0000313" key="2">
    <source>
        <dbReference type="Proteomes" id="UP000623467"/>
    </source>
</evidence>
<dbReference type="Proteomes" id="UP000623467">
    <property type="component" value="Unassembled WGS sequence"/>
</dbReference>
<gene>
    <name evidence="1" type="ORF">MSAN_01174700</name>
</gene>
<sequence>MILGGMPDMAPARSIRPVSGLGDDELSTAVSTIDLNPLLSIWIEEEANIRQSDFHVFLRNHPDLRALGLCLNSIRASSLRIPDASAITSIVSLSAPALYIPHLIPIAPLLTSISIDFHPIRGSLWIAVSISEYRRALDSVGSLAGTHAMSLILSFPSDASNFPWLRIRDDDASTSEARLHRVTHLLVRGNLDGPAGFSAKTLRALPRWIRLFPALKTVIVDQGTRVNAIPALERDELLKAIADACQGGKDAPV</sequence>
<keyword evidence="2" id="KW-1185">Reference proteome</keyword>
<proteinExistence type="predicted"/>
<dbReference type="OrthoDB" id="2916176at2759"/>
<reference evidence="1" key="1">
    <citation type="submission" date="2020-05" db="EMBL/GenBank/DDBJ databases">
        <title>Mycena genomes resolve the evolution of fungal bioluminescence.</title>
        <authorList>
            <person name="Tsai I.J."/>
        </authorList>
    </citation>
    <scope>NUCLEOTIDE SEQUENCE</scope>
    <source>
        <strain evidence="1">160909Yilan</strain>
    </source>
</reference>
<protein>
    <submittedName>
        <fullName evidence="1">Uncharacterized protein</fullName>
    </submittedName>
</protein>
<evidence type="ECO:0000313" key="1">
    <source>
        <dbReference type="EMBL" id="KAF7361416.1"/>
    </source>
</evidence>
<dbReference type="AlphaFoldDB" id="A0A8H6YNC9"/>
<accession>A0A8H6YNC9</accession>
<organism evidence="1 2">
    <name type="scientific">Mycena sanguinolenta</name>
    <dbReference type="NCBI Taxonomy" id="230812"/>
    <lineage>
        <taxon>Eukaryota</taxon>
        <taxon>Fungi</taxon>
        <taxon>Dikarya</taxon>
        <taxon>Basidiomycota</taxon>
        <taxon>Agaricomycotina</taxon>
        <taxon>Agaricomycetes</taxon>
        <taxon>Agaricomycetidae</taxon>
        <taxon>Agaricales</taxon>
        <taxon>Marasmiineae</taxon>
        <taxon>Mycenaceae</taxon>
        <taxon>Mycena</taxon>
    </lineage>
</organism>